<feature type="transmembrane region" description="Helical" evidence="6">
    <location>
        <begin position="323"/>
        <end position="344"/>
    </location>
</feature>
<evidence type="ECO:0000256" key="1">
    <source>
        <dbReference type="ARBA" id="ARBA00004651"/>
    </source>
</evidence>
<feature type="transmembrane region" description="Helical" evidence="6">
    <location>
        <begin position="381"/>
        <end position="402"/>
    </location>
</feature>
<feature type="transmembrane region" description="Helical" evidence="6">
    <location>
        <begin position="147"/>
        <end position="170"/>
    </location>
</feature>
<feature type="transmembrane region" description="Helical" evidence="6">
    <location>
        <begin position="439"/>
        <end position="457"/>
    </location>
</feature>
<reference evidence="8 10" key="2">
    <citation type="submission" date="2018-08" db="EMBL/GenBank/DDBJ databases">
        <title>A genome reference for cultivated species of the human gut microbiota.</title>
        <authorList>
            <person name="Zou Y."/>
            <person name="Xue W."/>
            <person name="Luo G."/>
        </authorList>
    </citation>
    <scope>NUCLEOTIDE SEQUENCE [LARGE SCALE GENOMIC DNA]</scope>
    <source>
        <strain evidence="8 10">AM16-11</strain>
    </source>
</reference>
<keyword evidence="2" id="KW-1003">Cell membrane</keyword>
<feature type="transmembrane region" description="Helical" evidence="6">
    <location>
        <begin position="296"/>
        <end position="317"/>
    </location>
</feature>
<evidence type="ECO:0000313" key="9">
    <source>
        <dbReference type="Proteomes" id="UP000245905"/>
    </source>
</evidence>
<comment type="subcellular location">
    <subcellularLocation>
        <location evidence="1">Cell membrane</location>
        <topology evidence="1">Multi-pass membrane protein</topology>
    </subcellularLocation>
</comment>
<feature type="transmembrane region" description="Helical" evidence="6">
    <location>
        <begin position="409"/>
        <end position="433"/>
    </location>
</feature>
<feature type="transmembrane region" description="Helical" evidence="6">
    <location>
        <begin position="84"/>
        <end position="103"/>
    </location>
</feature>
<evidence type="ECO:0000256" key="5">
    <source>
        <dbReference type="ARBA" id="ARBA00023136"/>
    </source>
</evidence>
<dbReference type="InterPro" id="IPR002797">
    <property type="entry name" value="Polysacc_synth"/>
</dbReference>
<organism evidence="7 9">
    <name type="scientific">Agathobacter rectalis</name>
    <dbReference type="NCBI Taxonomy" id="39491"/>
    <lineage>
        <taxon>Bacteria</taxon>
        <taxon>Bacillati</taxon>
        <taxon>Bacillota</taxon>
        <taxon>Clostridia</taxon>
        <taxon>Lachnospirales</taxon>
        <taxon>Lachnospiraceae</taxon>
        <taxon>Agathobacter</taxon>
    </lineage>
</organism>
<feature type="transmembrane region" description="Helical" evidence="6">
    <location>
        <begin position="356"/>
        <end position="375"/>
    </location>
</feature>
<protein>
    <submittedName>
        <fullName evidence="7">Uncharacterized protein</fullName>
    </submittedName>
</protein>
<dbReference type="EMBL" id="QRKN01000002">
    <property type="protein sequence ID" value="RHI24285.1"/>
    <property type="molecule type" value="Genomic_DNA"/>
</dbReference>
<feature type="transmembrane region" description="Helical" evidence="6">
    <location>
        <begin position="45"/>
        <end position="63"/>
    </location>
</feature>
<proteinExistence type="predicted"/>
<evidence type="ECO:0000256" key="3">
    <source>
        <dbReference type="ARBA" id="ARBA00022692"/>
    </source>
</evidence>
<dbReference type="PANTHER" id="PTHR30250:SF11">
    <property type="entry name" value="O-ANTIGEN TRANSPORTER-RELATED"/>
    <property type="match status" value="1"/>
</dbReference>
<sequence>MKLKQSKVFKAGIGYTIGNVMVKGINFLAIPIFSRLLTTEEMGLYTVFAAYEAVLFVFIGMALHSSIRSAKYEFEGKIDDFTSSIMGIYWINLIVALFISIVFNKILTKLLDLDLVTLVMLVIYSFGIAVVTLYNARISLDYEYKKYIKVSLASTIGNVGLSLILIKTIFNSSRGFGRVLGITISTVLVTVYIIYDLYKRARPTFRKKYWKFGIKYSLPIIPHGISQVLLAQFDRIMINKMIGKSEAGIYGLVGNIKLILAIISDSISEVWMTWFYEKMKNKEIEAVRSRARQLCYFFLIIAIGVMSISPELVLIIGGQKYAVGKYVAIPMILDAFVLFIYNVIVPSEYFKQKTSFIMWGTMSAAVINIIMNYIFIQKFGFIAAAYTTLFAYICYMILHFVISYRLMRFSIIPVSCIALCLLSIVIIAIVDLIFIDNIFVRYLVCFAVVMFIGIKVLPEFVKENRRKAE</sequence>
<dbReference type="AlphaFoldDB" id="A0A2U2EH07"/>
<dbReference type="EMBL" id="JRFS01000016">
    <property type="protein sequence ID" value="PWE83589.1"/>
    <property type="molecule type" value="Genomic_DNA"/>
</dbReference>
<keyword evidence="5 6" id="KW-0472">Membrane</keyword>
<dbReference type="Proteomes" id="UP000245905">
    <property type="component" value="Unassembled WGS sequence"/>
</dbReference>
<comment type="caution">
    <text evidence="7">The sequence shown here is derived from an EMBL/GenBank/DDBJ whole genome shotgun (WGS) entry which is preliminary data.</text>
</comment>
<feature type="transmembrane region" description="Helical" evidence="6">
    <location>
        <begin position="176"/>
        <end position="195"/>
    </location>
</feature>
<dbReference type="InterPro" id="IPR050833">
    <property type="entry name" value="Poly_Biosynth_Transport"/>
</dbReference>
<evidence type="ECO:0000313" key="7">
    <source>
        <dbReference type="EMBL" id="PWE83589.1"/>
    </source>
</evidence>
<evidence type="ECO:0000313" key="10">
    <source>
        <dbReference type="Proteomes" id="UP000285865"/>
    </source>
</evidence>
<evidence type="ECO:0000256" key="2">
    <source>
        <dbReference type="ARBA" id="ARBA00022475"/>
    </source>
</evidence>
<evidence type="ECO:0000256" key="6">
    <source>
        <dbReference type="SAM" id="Phobius"/>
    </source>
</evidence>
<keyword evidence="4 6" id="KW-1133">Transmembrane helix</keyword>
<evidence type="ECO:0000313" key="8">
    <source>
        <dbReference type="EMBL" id="RHI24285.1"/>
    </source>
</evidence>
<reference evidence="7 9" key="1">
    <citation type="submission" date="2014-09" db="EMBL/GenBank/DDBJ databases">
        <title>Butyrate-producing bacteria isolated from human gut.</title>
        <authorList>
            <person name="Zhang Q."/>
            <person name="Zhao L."/>
        </authorList>
    </citation>
    <scope>NUCLEOTIDE SEQUENCE [LARGE SCALE GENOMIC DNA]</scope>
    <source>
        <strain evidence="7 9">R22</strain>
    </source>
</reference>
<keyword evidence="3 6" id="KW-0812">Transmembrane</keyword>
<dbReference type="RefSeq" id="WP_109257970.1">
    <property type="nucleotide sequence ID" value="NZ_JRFS01000016.1"/>
</dbReference>
<gene>
    <name evidence="8" type="ORF">DW172_04455</name>
    <name evidence="7" type="ORF">LD38_08875</name>
</gene>
<feature type="transmembrane region" description="Helical" evidence="6">
    <location>
        <begin position="115"/>
        <end position="135"/>
    </location>
</feature>
<name>A0A2U2EH07_9FIRM</name>
<dbReference type="PANTHER" id="PTHR30250">
    <property type="entry name" value="PST FAMILY PREDICTED COLANIC ACID TRANSPORTER"/>
    <property type="match status" value="1"/>
</dbReference>
<dbReference type="GO" id="GO:0005886">
    <property type="term" value="C:plasma membrane"/>
    <property type="evidence" value="ECO:0007669"/>
    <property type="project" value="UniProtKB-SubCell"/>
</dbReference>
<dbReference type="Proteomes" id="UP000285865">
    <property type="component" value="Unassembled WGS sequence"/>
</dbReference>
<feature type="transmembrane region" description="Helical" evidence="6">
    <location>
        <begin position="12"/>
        <end position="33"/>
    </location>
</feature>
<dbReference type="Pfam" id="PF01943">
    <property type="entry name" value="Polysacc_synt"/>
    <property type="match status" value="1"/>
</dbReference>
<accession>A0A2U2EH07</accession>
<evidence type="ECO:0000256" key="4">
    <source>
        <dbReference type="ARBA" id="ARBA00022989"/>
    </source>
</evidence>